<reference evidence="10 11" key="1">
    <citation type="submission" date="2019-11" db="EMBL/GenBank/DDBJ databases">
        <title>Cellulosimicrobium composti sp. nov. isolated from a compost.</title>
        <authorList>
            <person name="Yang Y."/>
        </authorList>
    </citation>
    <scope>NUCLEOTIDE SEQUENCE [LARGE SCALE GENOMIC DNA]</scope>
    <source>
        <strain evidence="10 11">BIT-GX5</strain>
    </source>
</reference>
<comment type="caution">
    <text evidence="10">The sequence shown here is derived from an EMBL/GenBank/DDBJ whole genome shotgun (WGS) entry which is preliminary data.</text>
</comment>
<evidence type="ECO:0000256" key="2">
    <source>
        <dbReference type="ARBA" id="ARBA00022448"/>
    </source>
</evidence>
<dbReference type="InterPro" id="IPR035906">
    <property type="entry name" value="MetI-like_sf"/>
</dbReference>
<dbReference type="PANTHER" id="PTHR43386">
    <property type="entry name" value="OLIGOPEPTIDE TRANSPORT SYSTEM PERMEASE PROTEIN APPC"/>
    <property type="match status" value="1"/>
</dbReference>
<gene>
    <name evidence="10" type="ORF">GJV82_10735</name>
</gene>
<dbReference type="InterPro" id="IPR050366">
    <property type="entry name" value="BP-dependent_transpt_permease"/>
</dbReference>
<evidence type="ECO:0000256" key="5">
    <source>
        <dbReference type="ARBA" id="ARBA00022989"/>
    </source>
</evidence>
<keyword evidence="2 7" id="KW-0813">Transport</keyword>
<dbReference type="AlphaFoldDB" id="A0A6N7ZJ37"/>
<keyword evidence="6 7" id="KW-0472">Membrane</keyword>
<protein>
    <submittedName>
        <fullName evidence="10">ABC transporter permease subunit</fullName>
    </submittedName>
</protein>
<name>A0A6N7ZJ37_9MICO</name>
<evidence type="ECO:0000313" key="10">
    <source>
        <dbReference type="EMBL" id="MTG89416.1"/>
    </source>
</evidence>
<keyword evidence="4 7" id="KW-0812">Transmembrane</keyword>
<feature type="transmembrane region" description="Helical" evidence="7">
    <location>
        <begin position="51"/>
        <end position="77"/>
    </location>
</feature>
<dbReference type="Proteomes" id="UP000440668">
    <property type="component" value="Unassembled WGS sequence"/>
</dbReference>
<evidence type="ECO:0000259" key="9">
    <source>
        <dbReference type="PROSITE" id="PS50928"/>
    </source>
</evidence>
<feature type="compositionally biased region" description="Pro residues" evidence="8">
    <location>
        <begin position="16"/>
        <end position="33"/>
    </location>
</feature>
<organism evidence="10 11">
    <name type="scientific">Cellulosimicrobium composti</name>
    <dbReference type="NCBI Taxonomy" id="2672572"/>
    <lineage>
        <taxon>Bacteria</taxon>
        <taxon>Bacillati</taxon>
        <taxon>Actinomycetota</taxon>
        <taxon>Actinomycetes</taxon>
        <taxon>Micrococcales</taxon>
        <taxon>Promicromonosporaceae</taxon>
        <taxon>Cellulosimicrobium</taxon>
    </lineage>
</organism>
<dbReference type="InterPro" id="IPR000515">
    <property type="entry name" value="MetI-like"/>
</dbReference>
<evidence type="ECO:0000256" key="3">
    <source>
        <dbReference type="ARBA" id="ARBA00022475"/>
    </source>
</evidence>
<feature type="transmembrane region" description="Helical" evidence="7">
    <location>
        <begin position="165"/>
        <end position="191"/>
    </location>
</feature>
<dbReference type="EMBL" id="WMKA01000022">
    <property type="protein sequence ID" value="MTG89416.1"/>
    <property type="molecule type" value="Genomic_DNA"/>
</dbReference>
<comment type="subcellular location">
    <subcellularLocation>
        <location evidence="1 7">Cell membrane</location>
        <topology evidence="1 7">Multi-pass membrane protein</topology>
    </subcellularLocation>
</comment>
<comment type="similarity">
    <text evidence="7">Belongs to the binding-protein-dependent transport system permease family.</text>
</comment>
<dbReference type="Gene3D" id="1.10.3720.10">
    <property type="entry name" value="MetI-like"/>
    <property type="match status" value="1"/>
</dbReference>
<evidence type="ECO:0000256" key="4">
    <source>
        <dbReference type="ARBA" id="ARBA00022692"/>
    </source>
</evidence>
<evidence type="ECO:0000256" key="7">
    <source>
        <dbReference type="RuleBase" id="RU363032"/>
    </source>
</evidence>
<proteinExistence type="inferred from homology"/>
<accession>A0A6N7ZJ37</accession>
<dbReference type="PANTHER" id="PTHR43386:SF1">
    <property type="entry name" value="D,D-DIPEPTIDE TRANSPORT SYSTEM PERMEASE PROTEIN DDPC-RELATED"/>
    <property type="match status" value="1"/>
</dbReference>
<keyword evidence="5 7" id="KW-1133">Transmembrane helix</keyword>
<evidence type="ECO:0000256" key="8">
    <source>
        <dbReference type="SAM" id="MobiDB-lite"/>
    </source>
</evidence>
<keyword evidence="3" id="KW-1003">Cell membrane</keyword>
<dbReference type="SUPFAM" id="SSF161098">
    <property type="entry name" value="MetI-like"/>
    <property type="match status" value="1"/>
</dbReference>
<evidence type="ECO:0000256" key="6">
    <source>
        <dbReference type="ARBA" id="ARBA00023136"/>
    </source>
</evidence>
<sequence length="315" mass="33044">MTDTLARGGTTAAAPPHGPVTPEPVAPASPGPAPRRWGLSRRRSFARSGRAATVVDWTLIALLVGITLLSVVSPLLAPYDPVQPVGMPKLPPLSEGHLLGTDAIGRDTLSRVLAGLQTSWLLSVLVTALGLVIGSVVGVVAGMFGGWVDALLMRTTDVFLSLPSMLVAVAVSAALGPGLTNTVLAVLVVWWPYYARIVRGEVRALVARPHVEAARLAGAGWFRVMWRHVLPGVVPTAVVTASLDIGNVVMTLASLSFLGLGQPAPAPELGADTSRNLVEILDAWWIPLIPGLVVMLLSLLSNLAGDAVRNRLVRR</sequence>
<dbReference type="PROSITE" id="PS50928">
    <property type="entry name" value="ABC_TM1"/>
    <property type="match status" value="1"/>
</dbReference>
<feature type="region of interest" description="Disordered" evidence="8">
    <location>
        <begin position="1"/>
        <end position="37"/>
    </location>
</feature>
<evidence type="ECO:0000256" key="1">
    <source>
        <dbReference type="ARBA" id="ARBA00004651"/>
    </source>
</evidence>
<dbReference type="GO" id="GO:0005886">
    <property type="term" value="C:plasma membrane"/>
    <property type="evidence" value="ECO:0007669"/>
    <property type="project" value="UniProtKB-SubCell"/>
</dbReference>
<dbReference type="Pfam" id="PF00528">
    <property type="entry name" value="BPD_transp_1"/>
    <property type="match status" value="1"/>
</dbReference>
<feature type="domain" description="ABC transmembrane type-1" evidence="9">
    <location>
        <begin position="116"/>
        <end position="305"/>
    </location>
</feature>
<dbReference type="GO" id="GO:0055085">
    <property type="term" value="P:transmembrane transport"/>
    <property type="evidence" value="ECO:0007669"/>
    <property type="project" value="InterPro"/>
</dbReference>
<dbReference type="CDD" id="cd06261">
    <property type="entry name" value="TM_PBP2"/>
    <property type="match status" value="1"/>
</dbReference>
<feature type="transmembrane region" description="Helical" evidence="7">
    <location>
        <begin position="284"/>
        <end position="305"/>
    </location>
</feature>
<feature type="transmembrane region" description="Helical" evidence="7">
    <location>
        <begin position="120"/>
        <end position="144"/>
    </location>
</feature>
<evidence type="ECO:0000313" key="11">
    <source>
        <dbReference type="Proteomes" id="UP000440668"/>
    </source>
</evidence>